<evidence type="ECO:0000256" key="8">
    <source>
        <dbReference type="ARBA" id="ARBA00023224"/>
    </source>
</evidence>
<evidence type="ECO:0000259" key="12">
    <source>
        <dbReference type="PROSITE" id="PS50262"/>
    </source>
</evidence>
<keyword evidence="7 9" id="KW-0675">Receptor</keyword>
<dbReference type="SUPFAM" id="SSF81321">
    <property type="entry name" value="Family A G protein-coupled receptor-like"/>
    <property type="match status" value="1"/>
</dbReference>
<evidence type="ECO:0000256" key="5">
    <source>
        <dbReference type="ARBA" id="ARBA00023040"/>
    </source>
</evidence>
<evidence type="ECO:0000313" key="13">
    <source>
        <dbReference type="EMBL" id="AWO67308.1"/>
    </source>
</evidence>
<name>A0A4P2SXQ4_9CNID</name>
<dbReference type="PROSITE" id="PS00237">
    <property type="entry name" value="G_PROTEIN_RECEP_F1_1"/>
    <property type="match status" value="1"/>
</dbReference>
<evidence type="ECO:0000256" key="4">
    <source>
        <dbReference type="ARBA" id="ARBA00022989"/>
    </source>
</evidence>
<feature type="compositionally biased region" description="Basic and acidic residues" evidence="10">
    <location>
        <begin position="338"/>
        <end position="347"/>
    </location>
</feature>
<reference evidence="13" key="1">
    <citation type="submission" date="2017-07" db="EMBL/GenBank/DDBJ databases">
        <title>Deorphanization and gene knockout of a Cnidarian oocyte maturation hormone receptor uncovers a GPCR super-family regulating animal reproduction.</title>
        <authorList>
            <person name="Quiroga Artigas G."/>
            <person name="Lapebie P."/>
            <person name="Leclere L."/>
            <person name="Bauknecht P."/>
            <person name="Momose T."/>
            <person name="Jekely G."/>
            <person name="Houliston E."/>
        </authorList>
    </citation>
    <scope>NUCLEOTIDE SEQUENCE</scope>
    <source>
        <tissue evidence="13">Oocyte</tissue>
    </source>
</reference>
<feature type="transmembrane region" description="Helical" evidence="11">
    <location>
        <begin position="193"/>
        <end position="218"/>
    </location>
</feature>
<dbReference type="InterPro" id="IPR017452">
    <property type="entry name" value="GPCR_Rhodpsn_7TM"/>
</dbReference>
<feature type="transmembrane region" description="Helical" evidence="11">
    <location>
        <begin position="35"/>
        <end position="58"/>
    </location>
</feature>
<comment type="subcellular location">
    <subcellularLocation>
        <location evidence="1">Cell membrane</location>
        <topology evidence="1">Multi-pass membrane protein</topology>
    </subcellularLocation>
</comment>
<dbReference type="InterPro" id="IPR000276">
    <property type="entry name" value="GPCR_Rhodpsn"/>
</dbReference>
<evidence type="ECO:0000256" key="10">
    <source>
        <dbReference type="SAM" id="MobiDB-lite"/>
    </source>
</evidence>
<keyword evidence="2" id="KW-1003">Cell membrane</keyword>
<organism evidence="13">
    <name type="scientific">Clytia hemisphaerica</name>
    <dbReference type="NCBI Taxonomy" id="252671"/>
    <lineage>
        <taxon>Eukaryota</taxon>
        <taxon>Metazoa</taxon>
        <taxon>Cnidaria</taxon>
        <taxon>Hydrozoa</taxon>
        <taxon>Hydroidolina</taxon>
        <taxon>Leptothecata</taxon>
        <taxon>Obeliida</taxon>
        <taxon>Clytiidae</taxon>
        <taxon>Clytia</taxon>
    </lineage>
</organism>
<evidence type="ECO:0000256" key="9">
    <source>
        <dbReference type="RuleBase" id="RU000688"/>
    </source>
</evidence>
<dbReference type="PANTHER" id="PTHR24229:SF40">
    <property type="entry name" value="ALLATOSTATIN C RECEPTOR 1-RELATED"/>
    <property type="match status" value="1"/>
</dbReference>
<dbReference type="GO" id="GO:0005886">
    <property type="term" value="C:plasma membrane"/>
    <property type="evidence" value="ECO:0007669"/>
    <property type="project" value="UniProtKB-SubCell"/>
</dbReference>
<dbReference type="Gene3D" id="1.20.1070.10">
    <property type="entry name" value="Rhodopsin 7-helix transmembrane proteins"/>
    <property type="match status" value="1"/>
</dbReference>
<protein>
    <submittedName>
        <fullName evidence="13">GPCR2</fullName>
    </submittedName>
</protein>
<dbReference type="GO" id="GO:0004930">
    <property type="term" value="F:G protein-coupled receptor activity"/>
    <property type="evidence" value="ECO:0007669"/>
    <property type="project" value="UniProtKB-KW"/>
</dbReference>
<dbReference type="AlphaFoldDB" id="A0A4P2SXQ4"/>
<feature type="transmembrane region" description="Helical" evidence="11">
    <location>
        <begin position="286"/>
        <end position="305"/>
    </location>
</feature>
<evidence type="ECO:0000256" key="2">
    <source>
        <dbReference type="ARBA" id="ARBA00022475"/>
    </source>
</evidence>
<evidence type="ECO:0000256" key="1">
    <source>
        <dbReference type="ARBA" id="ARBA00004651"/>
    </source>
</evidence>
<dbReference type="PRINTS" id="PR00237">
    <property type="entry name" value="GPCRRHODOPSN"/>
</dbReference>
<evidence type="ECO:0000256" key="11">
    <source>
        <dbReference type="SAM" id="Phobius"/>
    </source>
</evidence>
<sequence>MMEKTWNTSHNVLWERNGTNGTARLECNVMTTPLIILYSLAALFTTILLIGNAFILMFTLNRKRKSTYDILLIYLSTFDFLAAFTMIPRIYTEMTMCSSKWKFGYIGCKILLPFYDVSVNISVCILIIISLDRCRTLTRPLRSYGSPISIHTIALSCIVLSVIVYFERFMKAEVRGGVCNYVLDGSLINLSPVLVWAFRDVTFLVVFTTTSLLIRNSFKKAPDLSEQQMLRKKVQSKKVYKNLLMMQITFSVLVLPFDVLSISSLGFVMIHKQRLTWQPFELLSKYLFLLQMSNSLANCFIYSRIHYYIKTSRKRFNTTSREQNNNSNNNNQNISKYQKKDELYEKK</sequence>
<accession>A0A4P2SXQ4</accession>
<evidence type="ECO:0000256" key="7">
    <source>
        <dbReference type="ARBA" id="ARBA00023170"/>
    </source>
</evidence>
<dbReference type="CDD" id="cd00637">
    <property type="entry name" value="7tm_classA_rhodopsin-like"/>
    <property type="match status" value="1"/>
</dbReference>
<dbReference type="GO" id="GO:0043005">
    <property type="term" value="C:neuron projection"/>
    <property type="evidence" value="ECO:0007669"/>
    <property type="project" value="TreeGrafter"/>
</dbReference>
<dbReference type="PROSITE" id="PS50262">
    <property type="entry name" value="G_PROTEIN_RECEP_F1_2"/>
    <property type="match status" value="1"/>
</dbReference>
<feature type="compositionally biased region" description="Low complexity" evidence="10">
    <location>
        <begin position="323"/>
        <end position="333"/>
    </location>
</feature>
<feature type="transmembrane region" description="Helical" evidence="11">
    <location>
        <begin position="111"/>
        <end position="131"/>
    </location>
</feature>
<keyword evidence="5 9" id="KW-0297">G-protein coupled receptor</keyword>
<evidence type="ECO:0000256" key="6">
    <source>
        <dbReference type="ARBA" id="ARBA00023136"/>
    </source>
</evidence>
<feature type="transmembrane region" description="Helical" evidence="11">
    <location>
        <begin position="239"/>
        <end position="266"/>
    </location>
</feature>
<evidence type="ECO:0000256" key="3">
    <source>
        <dbReference type="ARBA" id="ARBA00022692"/>
    </source>
</evidence>
<proteinExistence type="evidence at transcript level"/>
<dbReference type="Pfam" id="PF00001">
    <property type="entry name" value="7tm_1"/>
    <property type="match status" value="1"/>
</dbReference>
<keyword evidence="4 11" id="KW-1133">Transmembrane helix</keyword>
<comment type="similarity">
    <text evidence="9">Belongs to the G-protein coupled receptor 1 family.</text>
</comment>
<dbReference type="GO" id="GO:0042923">
    <property type="term" value="F:neuropeptide binding"/>
    <property type="evidence" value="ECO:0007669"/>
    <property type="project" value="TreeGrafter"/>
</dbReference>
<feature type="transmembrane region" description="Helical" evidence="11">
    <location>
        <begin position="70"/>
        <end position="91"/>
    </location>
</feature>
<dbReference type="GO" id="GO:0007218">
    <property type="term" value="P:neuropeptide signaling pathway"/>
    <property type="evidence" value="ECO:0007669"/>
    <property type="project" value="TreeGrafter"/>
</dbReference>
<feature type="transmembrane region" description="Helical" evidence="11">
    <location>
        <begin position="143"/>
        <end position="166"/>
    </location>
</feature>
<keyword evidence="8 9" id="KW-0807">Transducer</keyword>
<feature type="domain" description="G-protein coupled receptors family 1 profile" evidence="12">
    <location>
        <begin position="51"/>
        <end position="302"/>
    </location>
</feature>
<dbReference type="PANTHER" id="PTHR24229">
    <property type="entry name" value="NEUROPEPTIDES RECEPTOR"/>
    <property type="match status" value="1"/>
</dbReference>
<keyword evidence="3 9" id="KW-0812">Transmembrane</keyword>
<dbReference type="EMBL" id="MF459552">
    <property type="protein sequence ID" value="AWO67308.1"/>
    <property type="molecule type" value="mRNA"/>
</dbReference>
<feature type="region of interest" description="Disordered" evidence="10">
    <location>
        <begin position="318"/>
        <end position="347"/>
    </location>
</feature>
<keyword evidence="6 11" id="KW-0472">Membrane</keyword>